<proteinExistence type="predicted"/>
<gene>
    <name evidence="1" type="ORF">FGF04_05010</name>
</gene>
<sequence>MSSRTPQRARRVLRDAGPCAALAVLLAVLVACLGYVPAHGRTAPAAPATAAPVFTVSVAHERLGSPAEHDRCCGLPTREARAVLPVGAHPLPAVAPRMPVAPHPAPAAPVRMPPPAHGAPDLHILQVQRI</sequence>
<comment type="caution">
    <text evidence="1">The sequence shown here is derived from an EMBL/GenBank/DDBJ whole genome shotgun (WGS) entry which is preliminary data.</text>
</comment>
<organism evidence="1 2">
    <name type="scientific">Streptomyces apricus</name>
    <dbReference type="NCBI Taxonomy" id="1828112"/>
    <lineage>
        <taxon>Bacteria</taxon>
        <taxon>Bacillati</taxon>
        <taxon>Actinomycetota</taxon>
        <taxon>Actinomycetes</taxon>
        <taxon>Kitasatosporales</taxon>
        <taxon>Streptomycetaceae</taxon>
        <taxon>Streptomyces</taxon>
    </lineage>
</organism>
<dbReference type="AlphaFoldDB" id="A0A5B0BLJ1"/>
<keyword evidence="2" id="KW-1185">Reference proteome</keyword>
<dbReference type="RefSeq" id="WP_149509990.1">
    <property type="nucleotide sequence ID" value="NZ_VDFC01000014.1"/>
</dbReference>
<reference evidence="1 2" key="1">
    <citation type="submission" date="2019-05" db="EMBL/GenBank/DDBJ databases">
        <authorList>
            <person name="Hariharan J."/>
            <person name="Choudoir M.J."/>
            <person name="Diebold P."/>
            <person name="Panke-Buisse K."/>
            <person name="Buckley D.H."/>
        </authorList>
    </citation>
    <scope>NUCLEOTIDE SEQUENCE [LARGE SCALE GENOMIC DNA]</scope>
    <source>
        <strain evidence="1 2">SUN51</strain>
    </source>
</reference>
<protein>
    <submittedName>
        <fullName evidence="1">Uncharacterized protein</fullName>
    </submittedName>
</protein>
<name>A0A5B0BLJ1_9ACTN</name>
<accession>A0A5B0BLJ1</accession>
<dbReference type="EMBL" id="VDFC01000014">
    <property type="protein sequence ID" value="KAA0941789.1"/>
    <property type="molecule type" value="Genomic_DNA"/>
</dbReference>
<evidence type="ECO:0000313" key="1">
    <source>
        <dbReference type="EMBL" id="KAA0941789.1"/>
    </source>
</evidence>
<dbReference type="Proteomes" id="UP000324965">
    <property type="component" value="Unassembled WGS sequence"/>
</dbReference>
<dbReference type="OrthoDB" id="4208102at2"/>
<dbReference type="PROSITE" id="PS51257">
    <property type="entry name" value="PROKAR_LIPOPROTEIN"/>
    <property type="match status" value="1"/>
</dbReference>
<evidence type="ECO:0000313" key="2">
    <source>
        <dbReference type="Proteomes" id="UP000324965"/>
    </source>
</evidence>